<name>A0AAD6XQ73_9AGAR</name>
<feature type="region of interest" description="Disordered" evidence="1">
    <location>
        <begin position="368"/>
        <end position="391"/>
    </location>
</feature>
<feature type="compositionally biased region" description="Polar residues" evidence="1">
    <location>
        <begin position="486"/>
        <end position="499"/>
    </location>
</feature>
<feature type="region of interest" description="Disordered" evidence="1">
    <location>
        <begin position="1"/>
        <end position="88"/>
    </location>
</feature>
<gene>
    <name evidence="2" type="ORF">B0H15DRAFT_953647</name>
</gene>
<feature type="compositionally biased region" description="Basic and acidic residues" evidence="1">
    <location>
        <begin position="456"/>
        <end position="467"/>
    </location>
</feature>
<reference evidence="2" key="1">
    <citation type="submission" date="2023-03" db="EMBL/GenBank/DDBJ databases">
        <title>Massive genome expansion in bonnet fungi (Mycena s.s.) driven by repeated elements and novel gene families across ecological guilds.</title>
        <authorList>
            <consortium name="Lawrence Berkeley National Laboratory"/>
            <person name="Harder C.B."/>
            <person name="Miyauchi S."/>
            <person name="Viragh M."/>
            <person name="Kuo A."/>
            <person name="Thoen E."/>
            <person name="Andreopoulos B."/>
            <person name="Lu D."/>
            <person name="Skrede I."/>
            <person name="Drula E."/>
            <person name="Henrissat B."/>
            <person name="Morin E."/>
            <person name="Kohler A."/>
            <person name="Barry K."/>
            <person name="LaButti K."/>
            <person name="Morin E."/>
            <person name="Salamov A."/>
            <person name="Lipzen A."/>
            <person name="Mereny Z."/>
            <person name="Hegedus B."/>
            <person name="Baldrian P."/>
            <person name="Stursova M."/>
            <person name="Weitz H."/>
            <person name="Taylor A."/>
            <person name="Grigoriev I.V."/>
            <person name="Nagy L.G."/>
            <person name="Martin F."/>
            <person name="Kauserud H."/>
        </authorList>
    </citation>
    <scope>NUCLEOTIDE SEQUENCE</scope>
    <source>
        <strain evidence="2">CBHHK173m</strain>
    </source>
</reference>
<dbReference type="EMBL" id="JARJCN010000056">
    <property type="protein sequence ID" value="KAJ7080156.1"/>
    <property type="molecule type" value="Genomic_DNA"/>
</dbReference>
<evidence type="ECO:0000256" key="1">
    <source>
        <dbReference type="SAM" id="MobiDB-lite"/>
    </source>
</evidence>
<dbReference type="AlphaFoldDB" id="A0AAD6XQ73"/>
<feature type="region of interest" description="Disordered" evidence="1">
    <location>
        <begin position="578"/>
        <end position="637"/>
    </location>
</feature>
<feature type="compositionally biased region" description="Acidic residues" evidence="1">
    <location>
        <begin position="23"/>
        <end position="49"/>
    </location>
</feature>
<accession>A0AAD6XQ73</accession>
<comment type="caution">
    <text evidence="2">The sequence shown here is derived from an EMBL/GenBank/DDBJ whole genome shotgun (WGS) entry which is preliminary data.</text>
</comment>
<feature type="compositionally biased region" description="Pro residues" evidence="1">
    <location>
        <begin position="374"/>
        <end position="388"/>
    </location>
</feature>
<feature type="compositionally biased region" description="Polar residues" evidence="1">
    <location>
        <begin position="1"/>
        <end position="13"/>
    </location>
</feature>
<dbReference type="Proteomes" id="UP001222325">
    <property type="component" value="Unassembled WGS sequence"/>
</dbReference>
<proteinExistence type="predicted"/>
<keyword evidence="3" id="KW-1185">Reference proteome</keyword>
<evidence type="ECO:0000313" key="3">
    <source>
        <dbReference type="Proteomes" id="UP001222325"/>
    </source>
</evidence>
<feature type="region of interest" description="Disordered" evidence="1">
    <location>
        <begin position="456"/>
        <end position="546"/>
    </location>
</feature>
<sequence>MRAVNRKNSQCFTESEDNKSQDQEQDADADAEADDKEEEEAQFTPEEEPVQPAPKRTEKSKGKGKAAPPEESKEIAPSSHPGPVLPIQRPSLHELDKIPLTMFPCSQCHGTGEQCFDQGRGLPCRPCKTKGIQCSLCLTGVVHMILQQRAKKFAAGDSTALLARFLAIVQSRRQVDLFRALAEHAYEDLNQSLCHLAFVFFQTNTATINPLLTGLKAYTGYTISVVAACILEDGEVDYISANAGTVDGKDWAGWDPVGYAQMLLDFLRFAHTQQQAPSTPVCGPMSDTGIPSLPAVIDDDDNITSTTTVFPSTHTVASTPIVALGDIAGLSCAHLLRHPLRPPLPRLLDPPLDPRLDPRLHLQLSHKVTNPTPVTAPGPTRPATPPAPVKDSYGVQIMATPLRNELSAMSKEGREANAWRLQRLCSPELMRENNMARNHALIADLGLKNHGLFEGMERKKTDEERKEERRRRKRSRRDNEWDSNAEDGSSGITEESSTPHVEVSATGVAPDVERPAVPAAQEDPEANVKPPSAPAIIAGPGTPAPGGPATLTNVERLPAIVGMPAALPNDPADPAIEVAAGAPTGGGSRGNKARAHVSVAEESAGAEGSGKEGGTAPAPAEKRARRGAATAPGFYKV</sequence>
<organism evidence="2 3">
    <name type="scientific">Mycena belliarum</name>
    <dbReference type="NCBI Taxonomy" id="1033014"/>
    <lineage>
        <taxon>Eukaryota</taxon>
        <taxon>Fungi</taxon>
        <taxon>Dikarya</taxon>
        <taxon>Basidiomycota</taxon>
        <taxon>Agaricomycotina</taxon>
        <taxon>Agaricomycetes</taxon>
        <taxon>Agaricomycetidae</taxon>
        <taxon>Agaricales</taxon>
        <taxon>Marasmiineae</taxon>
        <taxon>Mycenaceae</taxon>
        <taxon>Mycena</taxon>
    </lineage>
</organism>
<protein>
    <submittedName>
        <fullName evidence="2">Uncharacterized protein</fullName>
    </submittedName>
</protein>
<evidence type="ECO:0000313" key="2">
    <source>
        <dbReference type="EMBL" id="KAJ7080156.1"/>
    </source>
</evidence>